<dbReference type="AlphaFoldDB" id="A0A931GD28"/>
<keyword evidence="2" id="KW-1185">Reference proteome</keyword>
<gene>
    <name evidence="1" type="ORF">H3221_24765</name>
</gene>
<dbReference type="Proteomes" id="UP000596932">
    <property type="component" value="Unassembled WGS sequence"/>
</dbReference>
<sequence>MTCILVAHLGDEVIIAADKRVTQITEHGARIPCGDNEEKIVRTEVGIITGAGSLAMLDPVKSLVRDHGFGSPDEVLELILQARASFAQVHADSPRLAADLAETSWMFTYPTLVNDQPVTRFVYFHQHHSAESLCRLTEGRVMCFPGGFSLAQAQALQARLQAVVTEALESLPANQVKQSVVSFMLTLMSETAAISGTVSSTCDVALVNGRDVDIASGVSAGDEILEFIPMPRLAAQ</sequence>
<proteinExistence type="predicted"/>
<name>A0A931GD28_9PSED</name>
<organism evidence="1 2">
    <name type="scientific">Pseudomonas chaetocerotis</name>
    <dbReference type="NCBI Taxonomy" id="2758695"/>
    <lineage>
        <taxon>Bacteria</taxon>
        <taxon>Pseudomonadati</taxon>
        <taxon>Pseudomonadota</taxon>
        <taxon>Gammaproteobacteria</taxon>
        <taxon>Pseudomonadales</taxon>
        <taxon>Pseudomonadaceae</taxon>
        <taxon>Pseudomonas</taxon>
    </lineage>
</organism>
<evidence type="ECO:0000313" key="1">
    <source>
        <dbReference type="EMBL" id="MBG0838330.1"/>
    </source>
</evidence>
<reference evidence="1" key="1">
    <citation type="submission" date="2020-07" db="EMBL/GenBank/DDBJ databases">
        <title>Pseudomonas chaetoceroseae sp. nov., a new member of the Pseudomonas oleovorans group isolated from a culture of Chaetoceros calcitrans.</title>
        <authorList>
            <person name="Girard L."/>
            <person name="Lood C."/>
            <person name="De Mot R."/>
            <person name="Baudart J."/>
        </authorList>
    </citation>
    <scope>NUCLEOTIDE SEQUENCE</scope>
    <source>
        <strain evidence="1">536</strain>
    </source>
</reference>
<evidence type="ECO:0000313" key="2">
    <source>
        <dbReference type="Proteomes" id="UP000596932"/>
    </source>
</evidence>
<accession>A0A931GD28</accession>
<dbReference type="EMBL" id="JACFYX010000041">
    <property type="protein sequence ID" value="MBG0838330.1"/>
    <property type="molecule type" value="Genomic_DNA"/>
</dbReference>
<comment type="caution">
    <text evidence="1">The sequence shown here is derived from an EMBL/GenBank/DDBJ whole genome shotgun (WGS) entry which is preliminary data.</text>
</comment>
<dbReference type="RefSeq" id="WP_196477122.1">
    <property type="nucleotide sequence ID" value="NZ_JACFYX020000008.1"/>
</dbReference>
<protein>
    <submittedName>
        <fullName evidence="1">Uncharacterized protein</fullName>
    </submittedName>
</protein>